<dbReference type="PROSITE" id="PS51257">
    <property type="entry name" value="PROKAR_LIPOPROTEIN"/>
    <property type="match status" value="1"/>
</dbReference>
<protein>
    <submittedName>
        <fullName evidence="2">Uncharacterized protein</fullName>
    </submittedName>
</protein>
<dbReference type="Proteomes" id="UP001501645">
    <property type="component" value="Unassembled WGS sequence"/>
</dbReference>
<feature type="signal peptide" evidence="1">
    <location>
        <begin position="1"/>
        <end position="26"/>
    </location>
</feature>
<accession>A0ABP9A3P3</accession>
<evidence type="ECO:0000313" key="3">
    <source>
        <dbReference type="Proteomes" id="UP001501645"/>
    </source>
</evidence>
<reference evidence="3" key="1">
    <citation type="journal article" date="2019" name="Int. J. Syst. Evol. Microbiol.">
        <title>The Global Catalogue of Microorganisms (GCM) 10K type strain sequencing project: providing services to taxonomists for standard genome sequencing and annotation.</title>
        <authorList>
            <consortium name="The Broad Institute Genomics Platform"/>
            <consortium name="The Broad Institute Genome Sequencing Center for Infectious Disease"/>
            <person name="Wu L."/>
            <person name="Ma J."/>
        </authorList>
    </citation>
    <scope>NUCLEOTIDE SEQUENCE [LARGE SCALE GENOMIC DNA]</scope>
    <source>
        <strain evidence="3">JCM 18537</strain>
    </source>
</reference>
<organism evidence="2 3">
    <name type="scientific">Microbacterium gilvum</name>
    <dbReference type="NCBI Taxonomy" id="1336204"/>
    <lineage>
        <taxon>Bacteria</taxon>
        <taxon>Bacillati</taxon>
        <taxon>Actinomycetota</taxon>
        <taxon>Actinomycetes</taxon>
        <taxon>Micrococcales</taxon>
        <taxon>Microbacteriaceae</taxon>
        <taxon>Microbacterium</taxon>
    </lineage>
</organism>
<proteinExistence type="predicted"/>
<sequence length="157" mass="15738">MRRRSAGTTGAILAATLATLTAGALAGCAQGATTAPTGVPTPSPESIADEVITGGPDGVALPVETMGGPLAYAMDDGSVQIVTWGSSSCPPRATEFDNDGSIIMVVFVRSSAEVCTADYAPTTHVFGEDAVGGAVPDEASITIEDAEPVTVEIQRPS</sequence>
<name>A0ABP9A3P3_9MICO</name>
<comment type="caution">
    <text evidence="2">The sequence shown here is derived from an EMBL/GenBank/DDBJ whole genome shotgun (WGS) entry which is preliminary data.</text>
</comment>
<keyword evidence="3" id="KW-1185">Reference proteome</keyword>
<evidence type="ECO:0000256" key="1">
    <source>
        <dbReference type="SAM" id="SignalP"/>
    </source>
</evidence>
<dbReference type="EMBL" id="BAABKO010000002">
    <property type="protein sequence ID" value="GAA4773392.1"/>
    <property type="molecule type" value="Genomic_DNA"/>
</dbReference>
<keyword evidence="1" id="KW-0732">Signal</keyword>
<gene>
    <name evidence="2" type="ORF">GCM10023351_17230</name>
</gene>
<evidence type="ECO:0000313" key="2">
    <source>
        <dbReference type="EMBL" id="GAA4773392.1"/>
    </source>
</evidence>
<dbReference type="RefSeq" id="WP_345438092.1">
    <property type="nucleotide sequence ID" value="NZ_BAABKO010000002.1"/>
</dbReference>
<feature type="chain" id="PRO_5045754106" evidence="1">
    <location>
        <begin position="27"/>
        <end position="157"/>
    </location>
</feature>